<evidence type="ECO:0000259" key="1">
    <source>
        <dbReference type="Pfam" id="PF01575"/>
    </source>
</evidence>
<dbReference type="RefSeq" id="WP_408977175.1">
    <property type="nucleotide sequence ID" value="NZ_JBJUVG010000004.1"/>
</dbReference>
<evidence type="ECO:0000313" key="3">
    <source>
        <dbReference type="Proteomes" id="UP001631949"/>
    </source>
</evidence>
<dbReference type="EMBL" id="JBJUVG010000004">
    <property type="protein sequence ID" value="MFM9413556.1"/>
    <property type="molecule type" value="Genomic_DNA"/>
</dbReference>
<dbReference type="Pfam" id="PF01575">
    <property type="entry name" value="MaoC_dehydratas"/>
    <property type="match status" value="1"/>
</dbReference>
<dbReference type="InterPro" id="IPR029069">
    <property type="entry name" value="HotDog_dom_sf"/>
</dbReference>
<dbReference type="PANTHER" id="PTHR43664">
    <property type="entry name" value="MONOAMINE OXIDASE-RELATED"/>
    <property type="match status" value="1"/>
</dbReference>
<reference evidence="2 3" key="1">
    <citation type="journal article" date="2016" name="Int. J. Syst. Evol. Microbiol.">
        <title>Peptococcus simiae sp. nov., isolated from rhesus macaque faeces and emended description of the genus Peptococcus.</title>
        <authorList>
            <person name="Shkoporov A.N."/>
            <person name="Efimov B.A."/>
            <person name="Kondova I."/>
            <person name="Ouwerling B."/>
            <person name="Chaplin A.V."/>
            <person name="Shcherbakova V.A."/>
            <person name="Langermans J.A.M."/>
        </authorList>
    </citation>
    <scope>NUCLEOTIDE SEQUENCE [LARGE SCALE GENOMIC DNA]</scope>
    <source>
        <strain evidence="2 3">M108</strain>
    </source>
</reference>
<evidence type="ECO:0000313" key="2">
    <source>
        <dbReference type="EMBL" id="MFM9413556.1"/>
    </source>
</evidence>
<sequence length="146" mass="16092">MYFEDYQVGQAFDVAPISLSEEDIISFAETFDPRPFHLSHEAGRTTRFGGLIASGLHTLSAAWGAWVKSPENKDGTICGVGIDRLRWLAPVYPGDRLSSRLTIRDKKLSHHGRSGTVYGSYESYNQAGEPVLSMEVLVLVACRSEA</sequence>
<feature type="domain" description="MaoC-like" evidence="1">
    <location>
        <begin position="8"/>
        <end position="117"/>
    </location>
</feature>
<comment type="caution">
    <text evidence="2">The sequence shown here is derived from an EMBL/GenBank/DDBJ whole genome shotgun (WGS) entry which is preliminary data.</text>
</comment>
<dbReference type="Gene3D" id="3.10.129.10">
    <property type="entry name" value="Hotdog Thioesterase"/>
    <property type="match status" value="1"/>
</dbReference>
<dbReference type="InterPro" id="IPR002539">
    <property type="entry name" value="MaoC-like_dom"/>
</dbReference>
<dbReference type="InterPro" id="IPR052342">
    <property type="entry name" value="MCH/BMMD"/>
</dbReference>
<dbReference type="Proteomes" id="UP001631949">
    <property type="component" value="Unassembled WGS sequence"/>
</dbReference>
<accession>A0ABW9GY93</accession>
<gene>
    <name evidence="2" type="ORF">ACKQTC_04160</name>
</gene>
<name>A0ABW9GY93_9FIRM</name>
<protein>
    <submittedName>
        <fullName evidence="2">MaoC/PaaZ C-terminal domain-containing protein</fullName>
    </submittedName>
</protein>
<keyword evidence="3" id="KW-1185">Reference proteome</keyword>
<dbReference type="SUPFAM" id="SSF54637">
    <property type="entry name" value="Thioesterase/thiol ester dehydrase-isomerase"/>
    <property type="match status" value="1"/>
</dbReference>
<proteinExistence type="predicted"/>
<dbReference type="PANTHER" id="PTHR43664:SF1">
    <property type="entry name" value="BETA-METHYLMALYL-COA DEHYDRATASE"/>
    <property type="match status" value="1"/>
</dbReference>
<organism evidence="2 3">
    <name type="scientific">Peptococcus simiae</name>
    <dbReference type="NCBI Taxonomy" id="1643805"/>
    <lineage>
        <taxon>Bacteria</taxon>
        <taxon>Bacillati</taxon>
        <taxon>Bacillota</taxon>
        <taxon>Clostridia</taxon>
        <taxon>Eubacteriales</taxon>
        <taxon>Peptococcaceae</taxon>
        <taxon>Peptococcus</taxon>
    </lineage>
</organism>